<evidence type="ECO:0000313" key="20">
    <source>
        <dbReference type="EMBL" id="KAK7857607.1"/>
    </source>
</evidence>
<evidence type="ECO:0000259" key="19">
    <source>
        <dbReference type="SMART" id="SM00891"/>
    </source>
</evidence>
<keyword evidence="10" id="KW-0131">Cell cycle</keyword>
<dbReference type="GO" id="GO:0006308">
    <property type="term" value="P:DNA catabolic process"/>
    <property type="evidence" value="ECO:0007669"/>
    <property type="project" value="UniProtKB-UniRule"/>
</dbReference>
<evidence type="ECO:0000256" key="17">
    <source>
        <dbReference type="RuleBase" id="RU369042"/>
    </source>
</evidence>
<dbReference type="SUPFAM" id="SSF52980">
    <property type="entry name" value="Restriction endonuclease-like"/>
    <property type="match status" value="2"/>
</dbReference>
<accession>A0AAW0M474</accession>
<evidence type="ECO:0000256" key="7">
    <source>
        <dbReference type="ARBA" id="ARBA00022723"/>
    </source>
</evidence>
<evidence type="ECO:0000256" key="5">
    <source>
        <dbReference type="ARBA" id="ARBA00022618"/>
    </source>
</evidence>
<evidence type="ECO:0000256" key="10">
    <source>
        <dbReference type="ARBA" id="ARBA00022776"/>
    </source>
</evidence>
<dbReference type="InterPro" id="IPR047417">
    <property type="entry name" value="WHD_MUS81"/>
</dbReference>
<dbReference type="GO" id="GO:0000727">
    <property type="term" value="P:double-strand break repair via break-induced replication"/>
    <property type="evidence" value="ECO:0007669"/>
    <property type="project" value="UniProtKB-UniRule"/>
</dbReference>
<dbReference type="GO" id="GO:0046872">
    <property type="term" value="F:metal ion binding"/>
    <property type="evidence" value="ECO:0007669"/>
    <property type="project" value="UniProtKB-UniRule"/>
</dbReference>
<dbReference type="PANTHER" id="PTHR13451">
    <property type="entry name" value="CLASS II CROSSOVER JUNCTION ENDONUCLEASE MUS81"/>
    <property type="match status" value="1"/>
</dbReference>
<evidence type="ECO:0000256" key="9">
    <source>
        <dbReference type="ARBA" id="ARBA00022763"/>
    </source>
</evidence>
<gene>
    <name evidence="20" type="primary">MUS81</name>
    <name evidence="20" type="ORF">CFP56_017110</name>
</gene>
<evidence type="ECO:0000256" key="14">
    <source>
        <dbReference type="ARBA" id="ARBA00023204"/>
    </source>
</evidence>
<dbReference type="InterPro" id="IPR006166">
    <property type="entry name" value="ERCC4_domain"/>
</dbReference>
<reference evidence="20" key="2">
    <citation type="journal article" date="2018" name="Sci. Data">
        <title>The draft genome sequence of cork oak.</title>
        <authorList>
            <person name="Ramos A.M."/>
            <person name="Usie A."/>
            <person name="Barbosa P."/>
            <person name="Barros P.M."/>
            <person name="Capote T."/>
            <person name="Chaves I."/>
            <person name="Simoes F."/>
            <person name="Abreu I."/>
            <person name="Carrasquinho I."/>
            <person name="Faro C."/>
            <person name="Guimaraes J.B."/>
            <person name="Mendonca D."/>
            <person name="Nobrega F."/>
            <person name="Rodrigues L."/>
            <person name="Saibo N.J.M."/>
            <person name="Varela M.C."/>
            <person name="Egas C."/>
            <person name="Matos J."/>
            <person name="Miguel C.M."/>
            <person name="Oliveira M.M."/>
            <person name="Ricardo C.P."/>
            <person name="Goncalves S."/>
        </authorList>
    </citation>
    <scope>NUCLEOTIDE SEQUENCE [LARGE SCALE GENOMIC DNA]</scope>
    <source>
        <strain evidence="20">HL8</strain>
    </source>
</reference>
<evidence type="ECO:0000256" key="11">
    <source>
        <dbReference type="ARBA" id="ARBA00022801"/>
    </source>
</evidence>
<dbReference type="EC" id="3.1.22.-" evidence="17"/>
<dbReference type="InterPro" id="IPR036388">
    <property type="entry name" value="WH-like_DNA-bd_sf"/>
</dbReference>
<dbReference type="GO" id="GO:0048476">
    <property type="term" value="C:Holliday junction resolvase complex"/>
    <property type="evidence" value="ECO:0007669"/>
    <property type="project" value="UniProtKB-UniRule"/>
</dbReference>
<keyword evidence="10" id="KW-0498">Mitosis</keyword>
<dbReference type="Gene3D" id="1.10.10.10">
    <property type="entry name" value="Winged helix-like DNA-binding domain superfamily/Winged helix DNA-binding domain"/>
    <property type="match status" value="1"/>
</dbReference>
<dbReference type="GO" id="GO:0003677">
    <property type="term" value="F:DNA binding"/>
    <property type="evidence" value="ECO:0007669"/>
    <property type="project" value="UniProtKB-UniRule"/>
</dbReference>
<dbReference type="FunFam" id="3.40.50.10130:FF:000005">
    <property type="entry name" value="crossover junction endonuclease MUS81 isoform X1"/>
    <property type="match status" value="1"/>
</dbReference>
<evidence type="ECO:0000256" key="15">
    <source>
        <dbReference type="ARBA" id="ARBA00023242"/>
    </source>
</evidence>
<dbReference type="Pfam" id="PF21136">
    <property type="entry name" value="WHD_MUS81"/>
    <property type="match status" value="1"/>
</dbReference>
<dbReference type="Gene3D" id="1.10.150.670">
    <property type="entry name" value="Crossover junction endonuclease EME1, DNA-binding domain"/>
    <property type="match status" value="1"/>
</dbReference>
<keyword evidence="5" id="KW-0132">Cell division</keyword>
<dbReference type="InterPro" id="IPR011335">
    <property type="entry name" value="Restrct_endonuc-II-like"/>
</dbReference>
<dbReference type="EMBL" id="PKMF04000026">
    <property type="protein sequence ID" value="KAK7857607.1"/>
    <property type="molecule type" value="Genomic_DNA"/>
</dbReference>
<feature type="region of interest" description="Disordered" evidence="18">
    <location>
        <begin position="229"/>
        <end position="258"/>
    </location>
</feature>
<comment type="cofactor">
    <cofactor evidence="1 17">
        <name>Mg(2+)</name>
        <dbReference type="ChEBI" id="CHEBI:18420"/>
    </cofactor>
</comment>
<evidence type="ECO:0000256" key="8">
    <source>
        <dbReference type="ARBA" id="ARBA00022759"/>
    </source>
</evidence>
<keyword evidence="8 17" id="KW-0255">Endonuclease</keyword>
<keyword evidence="6 17" id="KW-0540">Nuclease</keyword>
<proteinExistence type="inferred from homology"/>
<comment type="caution">
    <text evidence="20">The sequence shown here is derived from an EMBL/GenBank/DDBJ whole genome shotgun (WGS) entry which is preliminary data.</text>
</comment>
<dbReference type="Pfam" id="PF02732">
    <property type="entry name" value="ERCC4"/>
    <property type="match status" value="2"/>
</dbReference>
<dbReference type="SMART" id="SM00891">
    <property type="entry name" value="ERCC4"/>
    <property type="match status" value="2"/>
</dbReference>
<dbReference type="InterPro" id="IPR042530">
    <property type="entry name" value="EME1/EME2_C"/>
</dbReference>
<evidence type="ECO:0000256" key="16">
    <source>
        <dbReference type="ARBA" id="ARBA00023254"/>
    </source>
</evidence>
<dbReference type="GO" id="GO:0031573">
    <property type="term" value="P:mitotic intra-S DNA damage checkpoint signaling"/>
    <property type="evidence" value="ECO:0007669"/>
    <property type="project" value="TreeGrafter"/>
</dbReference>
<protein>
    <recommendedName>
        <fullName evidence="4 17">Crossover junction endonuclease MUS81</fullName>
        <ecNumber evidence="17">3.1.22.-</ecNumber>
    </recommendedName>
</protein>
<dbReference type="CDD" id="cd21036">
    <property type="entry name" value="WH_MUS81"/>
    <property type="match status" value="1"/>
</dbReference>
<evidence type="ECO:0000256" key="1">
    <source>
        <dbReference type="ARBA" id="ARBA00001946"/>
    </source>
</evidence>
<evidence type="ECO:0000256" key="12">
    <source>
        <dbReference type="ARBA" id="ARBA00022842"/>
    </source>
</evidence>
<dbReference type="GO" id="GO:0000712">
    <property type="term" value="P:resolution of meiotic recombination intermediates"/>
    <property type="evidence" value="ECO:0007669"/>
    <property type="project" value="TreeGrafter"/>
</dbReference>
<keyword evidence="9 17" id="KW-0227">DNA damage</keyword>
<dbReference type="PANTHER" id="PTHR13451:SF0">
    <property type="entry name" value="CROSSOVER JUNCTION ENDONUCLEASE MUS81"/>
    <property type="match status" value="1"/>
</dbReference>
<dbReference type="CDD" id="cd20074">
    <property type="entry name" value="XPF_nuclease_Mus81"/>
    <property type="match status" value="2"/>
</dbReference>
<evidence type="ECO:0000256" key="18">
    <source>
        <dbReference type="SAM" id="MobiDB-lite"/>
    </source>
</evidence>
<comment type="subcellular location">
    <subcellularLocation>
        <location evidence="2 17">Nucleus</location>
    </subcellularLocation>
</comment>
<dbReference type="InterPro" id="IPR047416">
    <property type="entry name" value="XPF_nuclease_Mus81"/>
</dbReference>
<keyword evidence="16" id="KW-0469">Meiosis</keyword>
<organism evidence="20">
    <name type="scientific">Quercus suber</name>
    <name type="common">Cork oak</name>
    <dbReference type="NCBI Taxonomy" id="58331"/>
    <lineage>
        <taxon>Eukaryota</taxon>
        <taxon>Viridiplantae</taxon>
        <taxon>Streptophyta</taxon>
        <taxon>Embryophyta</taxon>
        <taxon>Tracheophyta</taxon>
        <taxon>Spermatophyta</taxon>
        <taxon>Magnoliopsida</taxon>
        <taxon>eudicotyledons</taxon>
        <taxon>Gunneridae</taxon>
        <taxon>Pentapetalae</taxon>
        <taxon>rosids</taxon>
        <taxon>fabids</taxon>
        <taxon>Fagales</taxon>
        <taxon>Fagaceae</taxon>
        <taxon>Quercus</taxon>
    </lineage>
</organism>
<dbReference type="Gene3D" id="3.40.50.10130">
    <property type="match status" value="2"/>
</dbReference>
<keyword evidence="7 17" id="KW-0479">Metal-binding</keyword>
<dbReference type="GO" id="GO:0008821">
    <property type="term" value="F:crossover junction DNA endonuclease activity"/>
    <property type="evidence" value="ECO:0007669"/>
    <property type="project" value="UniProtKB-UniRule"/>
</dbReference>
<dbReference type="AlphaFoldDB" id="A0AAW0M474"/>
<comment type="similarity">
    <text evidence="3 17">Belongs to the XPF family.</text>
</comment>
<keyword evidence="12 17" id="KW-0460">Magnesium</keyword>
<comment type="function">
    <text evidence="17">Interacts with EME1 to form a DNA structure-specific endonuclease with substrate preference for branched DNA structures with a 5'-end at the branch nick. Typical substrates include 3'-flap structures, D-loops, replication forks and nicked Holliday junctions. May be required in mitosis for the processing of stalled or collapsed replication fork intermediates. May be required in meiosis for the repair of meiosis-specific double strand breaks subsequent to single-end invasion (SEI).</text>
</comment>
<keyword evidence="14 17" id="KW-0234">DNA repair</keyword>
<sequence>MENQDRRVLCLENSELAAYLLSKRQELADKPKGITENVDATLSKAYSNICNSKTHIQTLKDLSQVKGVGKWILKLMQGFFETGSGSSEPEDLAGKGKKKKGMKRYVPQKNSVAYALLITLYRGTTNGNEFMRKQELIDAAEASGLSRVPIGPEKGKGKPAQFGSSTRDWYTGWSCMKSLITKGLVAKSSCPAKYMLTQEGQEAARECLMRSGLVNPAENLANAEVYSDQGAHSTPDIDFTPPEKEVTSTSTGLSRRRKSMDVPLESLERFTRMGYSKEQVLAAFAEVSESSQKEISSLWPAVLCCLREDQVYGLHSGSQSVREDCHAMSNAYTNSNGEGSLIESSHDGGHMPEFYSSVTAPNSFTLRACSSSFMRMGYSKEQVLAAFAEVSESSQKEISSLWPAVLCCLREDQVYGLHSGSQSVREDCHAMSNAYTNSNGEGSLIESSLDGGHMPEFYSSVNAPNSFTLRACSSSVRRLPVGDGIWIAHHKYLDSEYVLDFIVERKKVDDLRSSIRDNRYKDQKLRLRFMRMGYSKEQVLAAFAEVSESSQKEISSLWPAVLCCLREDQVYGLHSGSQSVREDCHAMSNAYTNSNGEGSLIESSLDGGHMPEFYSSVNAPNSFTLRACSSSDQPVQKSRTDGLKVNMNALSMPPLSFGERFEDAYEVVLILDDREQFATQGSRSRRIIENICSQYKIKIEVRRLPVGDGIWIAHHKYLDSEYVLDFIVERKKVDDLRSSIRDNRYKDQKLRLRRCGLKKLIYVVEGDPNSSEAAESIKTACFTTEILEGFDVQRTSGLADTLKKYGHLTQAILQYYKSVLPEDHSKCTGVCPPFDEFVKRCQDLDKMTVSDVFAIQLMQVPQVTEEIAVAVLDLYPTLLSLARAYSLLEGNTGAQEEMLRRQSNNVINAVASRNIFQLGKC</sequence>
<dbReference type="FunFam" id="1.10.10.10:FF:000307">
    <property type="entry name" value="Crossover junction endonuclease MUS81"/>
    <property type="match status" value="1"/>
</dbReference>
<dbReference type="GO" id="GO:0005634">
    <property type="term" value="C:nucleus"/>
    <property type="evidence" value="ECO:0007669"/>
    <property type="project" value="UniProtKB-SubCell"/>
</dbReference>
<evidence type="ECO:0000256" key="3">
    <source>
        <dbReference type="ARBA" id="ARBA00010015"/>
    </source>
</evidence>
<keyword evidence="13 17" id="KW-0233">DNA recombination</keyword>
<dbReference type="InterPro" id="IPR033309">
    <property type="entry name" value="Mus81"/>
</dbReference>
<comment type="subunit">
    <text evidence="17">Interacts with EME1.</text>
</comment>
<reference evidence="20" key="1">
    <citation type="submission" date="2017-12" db="EMBL/GenBank/DDBJ databases">
        <authorList>
            <person name="Barbosa P."/>
            <person name="Usie A."/>
            <person name="Ramos A.M."/>
        </authorList>
    </citation>
    <scope>NUCLEOTIDE SEQUENCE</scope>
    <source>
        <strain evidence="20">HL8</strain>
        <tissue evidence="20">Leaves</tissue>
    </source>
</reference>
<evidence type="ECO:0000256" key="6">
    <source>
        <dbReference type="ARBA" id="ARBA00022722"/>
    </source>
</evidence>
<evidence type="ECO:0000256" key="13">
    <source>
        <dbReference type="ARBA" id="ARBA00023172"/>
    </source>
</evidence>
<dbReference type="GO" id="GO:0051301">
    <property type="term" value="P:cell division"/>
    <property type="evidence" value="ECO:0007669"/>
    <property type="project" value="UniProtKB-KW"/>
</dbReference>
<keyword evidence="11 17" id="KW-0378">Hydrolase</keyword>
<reference evidence="20" key="3">
    <citation type="submission" date="2023-07" db="EMBL/GenBank/DDBJ databases">
        <title>An improved reference 1 genome and first organelle genomes of Quercus suber.</title>
        <authorList>
            <consortium name="Genosuber Consortium"/>
            <person name="Usie A."/>
            <person name="Serra O."/>
            <person name="Barros P."/>
        </authorList>
    </citation>
    <scope>NUCLEOTIDE SEQUENCE</scope>
    <source>
        <strain evidence="20">HL8</strain>
        <tissue evidence="20">Leaves</tissue>
    </source>
</reference>
<evidence type="ECO:0000256" key="2">
    <source>
        <dbReference type="ARBA" id="ARBA00004123"/>
    </source>
</evidence>
<keyword evidence="15 17" id="KW-0539">Nucleus</keyword>
<evidence type="ECO:0000256" key="4">
    <source>
        <dbReference type="ARBA" id="ARBA00017114"/>
    </source>
</evidence>
<name>A0AAW0M474_QUESU</name>
<feature type="domain" description="ERCC4" evidence="19">
    <location>
        <begin position="446"/>
        <end position="545"/>
    </location>
</feature>
<feature type="domain" description="ERCC4" evidence="19">
    <location>
        <begin position="668"/>
        <end position="768"/>
    </location>
</feature>
<dbReference type="GO" id="GO:0048257">
    <property type="term" value="F:3'-flap endonuclease activity"/>
    <property type="evidence" value="ECO:0007669"/>
    <property type="project" value="TreeGrafter"/>
</dbReference>